<accession>V5WKE0</accession>
<name>V5WKE0_9SPIO</name>
<evidence type="ECO:0000313" key="2">
    <source>
        <dbReference type="EMBL" id="AHC16297.1"/>
    </source>
</evidence>
<feature type="compositionally biased region" description="Basic and acidic residues" evidence="1">
    <location>
        <begin position="29"/>
        <end position="44"/>
    </location>
</feature>
<reference evidence="2 3" key="1">
    <citation type="journal article" date="2015" name="Stand. Genomic Sci.">
        <title>Complete genome sequence and description of Salinispira pacifica gen. nov., sp. nov., a novel spirochaete isolated form a hypersaline microbial mat.</title>
        <authorList>
            <person name="Ben Hania W."/>
            <person name="Joseph M."/>
            <person name="Schumann P."/>
            <person name="Bunk B."/>
            <person name="Fiebig A."/>
            <person name="Sproer C."/>
            <person name="Klenk H.P."/>
            <person name="Fardeau M.L."/>
            <person name="Spring S."/>
        </authorList>
    </citation>
    <scope>NUCLEOTIDE SEQUENCE [LARGE SCALE GENOMIC DNA]</scope>
    <source>
        <strain evidence="2 3">L21-RPul-D2</strain>
    </source>
</reference>
<protein>
    <submittedName>
        <fullName evidence="2">Uncharacterized protein</fullName>
    </submittedName>
</protein>
<organism evidence="2 3">
    <name type="scientific">Salinispira pacifica</name>
    <dbReference type="NCBI Taxonomy" id="1307761"/>
    <lineage>
        <taxon>Bacteria</taxon>
        <taxon>Pseudomonadati</taxon>
        <taxon>Spirochaetota</taxon>
        <taxon>Spirochaetia</taxon>
        <taxon>Spirochaetales</taxon>
        <taxon>Spirochaetaceae</taxon>
        <taxon>Salinispira</taxon>
    </lineage>
</organism>
<proteinExistence type="predicted"/>
<gene>
    <name evidence="2" type="ORF">L21SP2_2951</name>
</gene>
<evidence type="ECO:0000313" key="3">
    <source>
        <dbReference type="Proteomes" id="UP000018680"/>
    </source>
</evidence>
<evidence type="ECO:0000256" key="1">
    <source>
        <dbReference type="SAM" id="MobiDB-lite"/>
    </source>
</evidence>
<dbReference type="EMBL" id="CP006939">
    <property type="protein sequence ID" value="AHC16297.1"/>
    <property type="molecule type" value="Genomic_DNA"/>
</dbReference>
<dbReference type="HOGENOM" id="CLU_3221835_0_0_12"/>
<dbReference type="KEGG" id="slr:L21SP2_2951"/>
<sequence length="44" mass="5116">MQDQRPYPGQLPGPGQRLYPPANIPTRRVSREMRRDHGSLHADY</sequence>
<feature type="region of interest" description="Disordered" evidence="1">
    <location>
        <begin position="1"/>
        <end position="44"/>
    </location>
</feature>
<dbReference type="AlphaFoldDB" id="V5WKE0"/>
<keyword evidence="3" id="KW-1185">Reference proteome</keyword>
<dbReference type="STRING" id="1307761.L21SP2_2951"/>
<dbReference type="Proteomes" id="UP000018680">
    <property type="component" value="Chromosome"/>
</dbReference>